<evidence type="ECO:0000313" key="2">
    <source>
        <dbReference type="EMBL" id="KAJ6805723.1"/>
    </source>
</evidence>
<dbReference type="EMBL" id="JANAVB010035220">
    <property type="protein sequence ID" value="KAJ6805723.1"/>
    <property type="molecule type" value="Genomic_DNA"/>
</dbReference>
<feature type="region of interest" description="Disordered" evidence="1">
    <location>
        <begin position="40"/>
        <end position="79"/>
    </location>
</feature>
<organism evidence="2 4">
    <name type="scientific">Iris pallida</name>
    <name type="common">Sweet iris</name>
    <dbReference type="NCBI Taxonomy" id="29817"/>
    <lineage>
        <taxon>Eukaryota</taxon>
        <taxon>Viridiplantae</taxon>
        <taxon>Streptophyta</taxon>
        <taxon>Embryophyta</taxon>
        <taxon>Tracheophyta</taxon>
        <taxon>Spermatophyta</taxon>
        <taxon>Magnoliopsida</taxon>
        <taxon>Liliopsida</taxon>
        <taxon>Asparagales</taxon>
        <taxon>Iridaceae</taxon>
        <taxon>Iridoideae</taxon>
        <taxon>Irideae</taxon>
        <taxon>Iris</taxon>
    </lineage>
</organism>
<name>A0AAX6ENZ0_IRIPA</name>
<accession>A0AAX6ENZ0</accession>
<evidence type="ECO:0000256" key="1">
    <source>
        <dbReference type="SAM" id="MobiDB-lite"/>
    </source>
</evidence>
<keyword evidence="4" id="KW-1185">Reference proteome</keyword>
<evidence type="ECO:0000313" key="4">
    <source>
        <dbReference type="Proteomes" id="UP001140949"/>
    </source>
</evidence>
<comment type="caution">
    <text evidence="2">The sequence shown here is derived from an EMBL/GenBank/DDBJ whole genome shotgun (WGS) entry which is preliminary data.</text>
</comment>
<dbReference type="Proteomes" id="UP001140949">
    <property type="component" value="Unassembled WGS sequence"/>
</dbReference>
<sequence length="79" mass="8639">MEPFCSRSVLPLSSSLCATTPTNGGAQPWSRSRLGTAHRALGSYTSRPELHSGEAKPSLLRSWPGREQARSPRFTSERP</sequence>
<reference evidence="2" key="1">
    <citation type="journal article" date="2023" name="GigaByte">
        <title>Genome assembly of the bearded iris, Iris pallida Lam.</title>
        <authorList>
            <person name="Bruccoleri R.E."/>
            <person name="Oakeley E.J."/>
            <person name="Faust A.M.E."/>
            <person name="Altorfer M."/>
            <person name="Dessus-Babus S."/>
            <person name="Burckhardt D."/>
            <person name="Oertli M."/>
            <person name="Naumann U."/>
            <person name="Petersen F."/>
            <person name="Wong J."/>
        </authorList>
    </citation>
    <scope>NUCLEOTIDE SEQUENCE</scope>
    <source>
        <strain evidence="2">GSM-AAB239-AS_SAM_17_03QT</strain>
    </source>
</reference>
<proteinExistence type="predicted"/>
<gene>
    <name evidence="3" type="ORF">M6B38_164550</name>
    <name evidence="2" type="ORF">M6B38_178520</name>
</gene>
<protein>
    <submittedName>
        <fullName evidence="2">Formin-like protein 6</fullName>
    </submittedName>
</protein>
<dbReference type="AlphaFoldDB" id="A0AAX6ENZ0"/>
<reference evidence="2" key="2">
    <citation type="submission" date="2023-04" db="EMBL/GenBank/DDBJ databases">
        <authorList>
            <person name="Bruccoleri R.E."/>
            <person name="Oakeley E.J."/>
            <person name="Faust A.-M."/>
            <person name="Dessus-Babus S."/>
            <person name="Altorfer M."/>
            <person name="Burckhardt D."/>
            <person name="Oertli M."/>
            <person name="Naumann U."/>
            <person name="Petersen F."/>
            <person name="Wong J."/>
        </authorList>
    </citation>
    <scope>NUCLEOTIDE SEQUENCE</scope>
    <source>
        <strain evidence="2">GSM-AAB239-AS_SAM_17_03QT</strain>
        <tissue evidence="2">Leaf</tissue>
    </source>
</reference>
<evidence type="ECO:0000313" key="3">
    <source>
        <dbReference type="EMBL" id="KAJ6808601.1"/>
    </source>
</evidence>
<dbReference type="EMBL" id="JANAVB010033220">
    <property type="protein sequence ID" value="KAJ6808601.1"/>
    <property type="molecule type" value="Genomic_DNA"/>
</dbReference>
<feature type="compositionally biased region" description="Basic and acidic residues" evidence="1">
    <location>
        <begin position="67"/>
        <end position="79"/>
    </location>
</feature>